<keyword evidence="3" id="KW-1003">Cell membrane</keyword>
<feature type="transmembrane region" description="Helical" evidence="8">
    <location>
        <begin position="236"/>
        <end position="256"/>
    </location>
</feature>
<accession>A0ABN6NAX0</accession>
<feature type="transmembrane region" description="Helical" evidence="8">
    <location>
        <begin position="196"/>
        <end position="216"/>
    </location>
</feature>
<proteinExistence type="predicted"/>
<feature type="transmembrane region" description="Helical" evidence="8">
    <location>
        <begin position="359"/>
        <end position="378"/>
    </location>
</feature>
<comment type="subcellular location">
    <subcellularLocation>
        <location evidence="1">Cell inner membrane</location>
        <topology evidence="1">Multi-pass membrane protein</topology>
    </subcellularLocation>
</comment>
<keyword evidence="11" id="KW-1185">Reference proteome</keyword>
<evidence type="ECO:0000256" key="2">
    <source>
        <dbReference type="ARBA" id="ARBA00022448"/>
    </source>
</evidence>
<dbReference type="Gene3D" id="1.20.1250.20">
    <property type="entry name" value="MFS general substrate transporter like domains"/>
    <property type="match status" value="2"/>
</dbReference>
<evidence type="ECO:0000313" key="10">
    <source>
        <dbReference type="EMBL" id="BDG10359.1"/>
    </source>
</evidence>
<dbReference type="EMBL" id="AP025592">
    <property type="protein sequence ID" value="BDG10359.1"/>
    <property type="molecule type" value="Genomic_DNA"/>
</dbReference>
<evidence type="ECO:0000256" key="3">
    <source>
        <dbReference type="ARBA" id="ARBA00022475"/>
    </source>
</evidence>
<protein>
    <submittedName>
        <fullName evidence="10">MFS transporter</fullName>
    </submittedName>
</protein>
<name>A0ABN6NAX0_9BACT</name>
<evidence type="ECO:0000256" key="7">
    <source>
        <dbReference type="ARBA" id="ARBA00023136"/>
    </source>
</evidence>
<dbReference type="InterPro" id="IPR024989">
    <property type="entry name" value="MFS_assoc_dom"/>
</dbReference>
<dbReference type="InterPro" id="IPR026032">
    <property type="entry name" value="HcaT-like"/>
</dbReference>
<evidence type="ECO:0000313" key="11">
    <source>
        <dbReference type="Proteomes" id="UP001162734"/>
    </source>
</evidence>
<organism evidence="10 11">
    <name type="scientific">Anaeromyxobacter paludicola</name>
    <dbReference type="NCBI Taxonomy" id="2918171"/>
    <lineage>
        <taxon>Bacteria</taxon>
        <taxon>Pseudomonadati</taxon>
        <taxon>Myxococcota</taxon>
        <taxon>Myxococcia</taxon>
        <taxon>Myxococcales</taxon>
        <taxon>Cystobacterineae</taxon>
        <taxon>Anaeromyxobacteraceae</taxon>
        <taxon>Anaeromyxobacter</taxon>
    </lineage>
</organism>
<keyword evidence="7 8" id="KW-0472">Membrane</keyword>
<dbReference type="PANTHER" id="PTHR23522:SF10">
    <property type="entry name" value="3-PHENYLPROPIONIC ACID TRANSPORTER-RELATED"/>
    <property type="match status" value="1"/>
</dbReference>
<dbReference type="InterPro" id="IPR036259">
    <property type="entry name" value="MFS_trans_sf"/>
</dbReference>
<feature type="domain" description="Major facilitator superfamily associated" evidence="9">
    <location>
        <begin position="6"/>
        <end position="352"/>
    </location>
</feature>
<keyword evidence="5 8" id="KW-0812">Transmembrane</keyword>
<evidence type="ECO:0000256" key="4">
    <source>
        <dbReference type="ARBA" id="ARBA00022519"/>
    </source>
</evidence>
<feature type="transmembrane region" description="Helical" evidence="8">
    <location>
        <begin position="268"/>
        <end position="286"/>
    </location>
</feature>
<dbReference type="Proteomes" id="UP001162734">
    <property type="component" value="Chromosome"/>
</dbReference>
<evidence type="ECO:0000259" key="9">
    <source>
        <dbReference type="Pfam" id="PF12832"/>
    </source>
</evidence>
<feature type="transmembrane region" description="Helical" evidence="8">
    <location>
        <begin position="70"/>
        <end position="87"/>
    </location>
</feature>
<feature type="transmembrane region" description="Helical" evidence="8">
    <location>
        <begin position="35"/>
        <end position="58"/>
    </location>
</feature>
<evidence type="ECO:0000256" key="1">
    <source>
        <dbReference type="ARBA" id="ARBA00004429"/>
    </source>
</evidence>
<evidence type="ECO:0000256" key="8">
    <source>
        <dbReference type="SAM" id="Phobius"/>
    </source>
</evidence>
<feature type="transmembrane region" description="Helical" evidence="8">
    <location>
        <begin position="298"/>
        <end position="317"/>
    </location>
</feature>
<gene>
    <name evidence="10" type="ORF">AMPC_34720</name>
</gene>
<dbReference type="Pfam" id="PF12832">
    <property type="entry name" value="MFS_1_like"/>
    <property type="match status" value="1"/>
</dbReference>
<sequence>MTTPARLRLFYALYYGSVGATLPFLAPYLRGLGFSGAAIGTVQLIGPLLSAPVALGWAAAADRLGAPARALSLAALWAAAATAFLPLAHAPAAVALVLGLQALAQPAVIPLADAVTLEQTRPPGPSYTRIRLFGSLGYILLAQGLGLLLTARGDRAGDAAVPLAIAACVAGYAWAARRLPETAAAGPRPALRETLALLRSPPLLALIAACALHWAACAPFHLLFGVFVRDAGLPSGVTGLAMTVGVGAEVLVLLAYPRLAARLSPRALFLAAFAGSALRWTLLSQARSAAAVVALQSLHGLTFGLFWGAAMSAMTALVPSRLRVTGQALFSAVVFGAGNGLGYQLAGIGYDRLGGVGPLFGWAARVELVPLVLAGLLARRWRR</sequence>
<reference evidence="11" key="1">
    <citation type="journal article" date="2022" name="Int. J. Syst. Evol. Microbiol.">
        <title>Anaeromyxobacter oryzae sp. nov., Anaeromyxobacter diazotrophicus sp. nov. and Anaeromyxobacter paludicola sp. nov., isolated from paddy soils.</title>
        <authorList>
            <person name="Itoh H."/>
            <person name="Xu Z."/>
            <person name="Mise K."/>
            <person name="Masuda Y."/>
            <person name="Ushijima N."/>
            <person name="Hayakawa C."/>
            <person name="Shiratori Y."/>
            <person name="Senoo K."/>
        </authorList>
    </citation>
    <scope>NUCLEOTIDE SEQUENCE [LARGE SCALE GENOMIC DNA]</scope>
    <source>
        <strain evidence="11">Red630</strain>
    </source>
</reference>
<feature type="transmembrane region" description="Helical" evidence="8">
    <location>
        <begin position="12"/>
        <end position="29"/>
    </location>
</feature>
<evidence type="ECO:0000256" key="6">
    <source>
        <dbReference type="ARBA" id="ARBA00022989"/>
    </source>
</evidence>
<keyword evidence="6 8" id="KW-1133">Transmembrane helix</keyword>
<keyword evidence="2" id="KW-0813">Transport</keyword>
<dbReference type="RefSeq" id="WP_248342810.1">
    <property type="nucleotide sequence ID" value="NZ_AP025592.1"/>
</dbReference>
<dbReference type="SUPFAM" id="SSF103473">
    <property type="entry name" value="MFS general substrate transporter"/>
    <property type="match status" value="1"/>
</dbReference>
<keyword evidence="4" id="KW-0997">Cell inner membrane</keyword>
<dbReference type="PANTHER" id="PTHR23522">
    <property type="entry name" value="BLL5896 PROTEIN"/>
    <property type="match status" value="1"/>
</dbReference>
<feature type="transmembrane region" description="Helical" evidence="8">
    <location>
        <begin position="329"/>
        <end position="347"/>
    </location>
</feature>
<feature type="transmembrane region" description="Helical" evidence="8">
    <location>
        <begin position="132"/>
        <end position="153"/>
    </location>
</feature>
<dbReference type="PIRSF" id="PIRSF004925">
    <property type="entry name" value="HcaT"/>
    <property type="match status" value="1"/>
</dbReference>
<evidence type="ECO:0000256" key="5">
    <source>
        <dbReference type="ARBA" id="ARBA00022692"/>
    </source>
</evidence>